<organism evidence="1 2">
    <name type="scientific">Dioscorea alata</name>
    <name type="common">Purple yam</name>
    <dbReference type="NCBI Taxonomy" id="55571"/>
    <lineage>
        <taxon>Eukaryota</taxon>
        <taxon>Viridiplantae</taxon>
        <taxon>Streptophyta</taxon>
        <taxon>Embryophyta</taxon>
        <taxon>Tracheophyta</taxon>
        <taxon>Spermatophyta</taxon>
        <taxon>Magnoliopsida</taxon>
        <taxon>Liliopsida</taxon>
        <taxon>Dioscoreales</taxon>
        <taxon>Dioscoreaceae</taxon>
        <taxon>Dioscorea</taxon>
    </lineage>
</organism>
<evidence type="ECO:0000313" key="1">
    <source>
        <dbReference type="EMBL" id="KAH7686603.1"/>
    </source>
</evidence>
<accession>A0ACB7WFH5</accession>
<gene>
    <name evidence="1" type="ORF">IHE45_04G116400</name>
</gene>
<protein>
    <submittedName>
        <fullName evidence="1">Iron/ascorbate family oxidoreductases protein</fullName>
    </submittedName>
</protein>
<dbReference type="EMBL" id="CM037014">
    <property type="protein sequence ID" value="KAH7686603.1"/>
    <property type="molecule type" value="Genomic_DNA"/>
</dbReference>
<keyword evidence="2" id="KW-1185">Reference proteome</keyword>
<reference evidence="2" key="1">
    <citation type="journal article" date="2022" name="Nat. Commun.">
        <title>Chromosome evolution and the genetic basis of agronomically important traits in greater yam.</title>
        <authorList>
            <person name="Bredeson J.V."/>
            <person name="Lyons J.B."/>
            <person name="Oniyinde I.O."/>
            <person name="Okereke N.R."/>
            <person name="Kolade O."/>
            <person name="Nnabue I."/>
            <person name="Nwadili C.O."/>
            <person name="Hribova E."/>
            <person name="Parker M."/>
            <person name="Nwogha J."/>
            <person name="Shu S."/>
            <person name="Carlson J."/>
            <person name="Kariba R."/>
            <person name="Muthemba S."/>
            <person name="Knop K."/>
            <person name="Barton G.J."/>
            <person name="Sherwood A.V."/>
            <person name="Lopez-Montes A."/>
            <person name="Asiedu R."/>
            <person name="Jamnadass R."/>
            <person name="Muchugi A."/>
            <person name="Goodstein D."/>
            <person name="Egesi C.N."/>
            <person name="Featherston J."/>
            <person name="Asfaw A."/>
            <person name="Simpson G.G."/>
            <person name="Dolezel J."/>
            <person name="Hendre P.S."/>
            <person name="Van Deynze A."/>
            <person name="Kumar P.L."/>
            <person name="Obidiegwu J.E."/>
            <person name="Bhattacharjee R."/>
            <person name="Rokhsar D.S."/>
        </authorList>
    </citation>
    <scope>NUCLEOTIDE SEQUENCE [LARGE SCALE GENOMIC DNA]</scope>
    <source>
        <strain evidence="2">cv. TDa95/00328</strain>
    </source>
</reference>
<evidence type="ECO:0000313" key="2">
    <source>
        <dbReference type="Proteomes" id="UP000827976"/>
    </source>
</evidence>
<sequence length="315" mass="36354">MNSETEQQLRKINFSGLVAGTLEWNAVREEVMNALHVYGSFEAVYDPLQDPKLREKVFKKGITELFDLPVEVKSRSASYRSKLYISNVESIFIYEENKESIPSYTALMWPQGNTHFCETMERYVEALKELDQMIKKMIMEGLGVEDKYDDEMIQKTEYSLSASHYKSEEEGDHKDDHQYLGVHTDPHFVTIVGQDEVDGLEVLIKSGQWIRPAPFSFIVLVGDSMEAWTNGRIQATIHRVVKNKSNSRRYVTLFLSIAAKGFIIQAPSELIDETHPALYKPFDFSDYFQFFISDERFKTNINKPLKTFCGIENHG</sequence>
<comment type="caution">
    <text evidence="1">The sequence shown here is derived from an EMBL/GenBank/DDBJ whole genome shotgun (WGS) entry which is preliminary data.</text>
</comment>
<dbReference type="Proteomes" id="UP000827976">
    <property type="component" value="Chromosome 4"/>
</dbReference>
<proteinExistence type="predicted"/>
<name>A0ACB7WFH5_DIOAL</name>